<evidence type="ECO:0000313" key="1">
    <source>
        <dbReference type="EMBL" id="NYI41005.1"/>
    </source>
</evidence>
<dbReference type="GO" id="GO:0006006">
    <property type="term" value="P:glucose metabolic process"/>
    <property type="evidence" value="ECO:0007669"/>
    <property type="project" value="TreeGrafter"/>
</dbReference>
<dbReference type="CDD" id="cd09022">
    <property type="entry name" value="Aldose_epim_Ec_YihR"/>
    <property type="match status" value="1"/>
</dbReference>
<proteinExistence type="predicted"/>
<dbReference type="GO" id="GO:0004034">
    <property type="term" value="F:aldose 1-epimerase activity"/>
    <property type="evidence" value="ECO:0007669"/>
    <property type="project" value="UniProtKB-EC"/>
</dbReference>
<dbReference type="InterPro" id="IPR011013">
    <property type="entry name" value="Gal_mutarotase_sf_dom"/>
</dbReference>
<evidence type="ECO:0000313" key="2">
    <source>
        <dbReference type="Proteomes" id="UP000547973"/>
    </source>
</evidence>
<name>A0A7Y9ZBF0_9MICO</name>
<reference evidence="1 2" key="1">
    <citation type="submission" date="2020-07" db="EMBL/GenBank/DDBJ databases">
        <title>Sequencing the genomes of 1000 actinobacteria strains.</title>
        <authorList>
            <person name="Klenk H.-P."/>
        </authorList>
    </citation>
    <scope>NUCLEOTIDE SEQUENCE [LARGE SCALE GENOMIC DNA]</scope>
    <source>
        <strain evidence="1 2">DSM 19970</strain>
    </source>
</reference>
<dbReference type="GO" id="GO:0030246">
    <property type="term" value="F:carbohydrate binding"/>
    <property type="evidence" value="ECO:0007669"/>
    <property type="project" value="InterPro"/>
</dbReference>
<keyword evidence="2" id="KW-1185">Reference proteome</keyword>
<dbReference type="InterPro" id="IPR008183">
    <property type="entry name" value="Aldose_1/G6P_1-epimerase"/>
</dbReference>
<dbReference type="PANTHER" id="PTHR10091:SF0">
    <property type="entry name" value="GALACTOSE MUTAROTASE"/>
    <property type="match status" value="1"/>
</dbReference>
<dbReference type="InterPro" id="IPR037480">
    <property type="entry name" value="YihR-like"/>
</dbReference>
<organism evidence="1 2">
    <name type="scientific">Demequina lutea</name>
    <dbReference type="NCBI Taxonomy" id="431489"/>
    <lineage>
        <taxon>Bacteria</taxon>
        <taxon>Bacillati</taxon>
        <taxon>Actinomycetota</taxon>
        <taxon>Actinomycetes</taxon>
        <taxon>Micrococcales</taxon>
        <taxon>Demequinaceae</taxon>
        <taxon>Demequina</taxon>
    </lineage>
</organism>
<protein>
    <submittedName>
        <fullName evidence="1">Aldose 1-epimerase</fullName>
        <ecNumber evidence="1">5.1.3.3</ecNumber>
    </submittedName>
</protein>
<comment type="caution">
    <text evidence="1">The sequence shown here is derived from an EMBL/GenBank/DDBJ whole genome shotgun (WGS) entry which is preliminary data.</text>
</comment>
<dbReference type="EMBL" id="JACBZO010000001">
    <property type="protein sequence ID" value="NYI41005.1"/>
    <property type="molecule type" value="Genomic_DNA"/>
</dbReference>
<dbReference type="Proteomes" id="UP000547973">
    <property type="component" value="Unassembled WGS sequence"/>
</dbReference>
<accession>A0A7Y9ZBF0</accession>
<dbReference type="RefSeq" id="WP_062075262.1">
    <property type="nucleotide sequence ID" value="NZ_BBRC01000007.1"/>
</dbReference>
<dbReference type="SUPFAM" id="SSF74650">
    <property type="entry name" value="Galactose mutarotase-like"/>
    <property type="match status" value="1"/>
</dbReference>
<gene>
    <name evidence="1" type="ORF">BKA03_001124</name>
</gene>
<dbReference type="Pfam" id="PF01263">
    <property type="entry name" value="Aldose_epim"/>
    <property type="match status" value="1"/>
</dbReference>
<dbReference type="AlphaFoldDB" id="A0A7Y9ZBF0"/>
<dbReference type="OrthoDB" id="4739604at2"/>
<keyword evidence="1" id="KW-0413">Isomerase</keyword>
<dbReference type="PANTHER" id="PTHR10091">
    <property type="entry name" value="ALDOSE-1-EPIMERASE"/>
    <property type="match status" value="1"/>
</dbReference>
<sequence length="307" mass="32010">MSLLSGTQVHLTRGAQSATLATVGASLREYTVGGSDVVVPYGADEVAPAFHGKVLAPWPNRLADGRYSFDGLDYHLPLTEPARSTALHGLAADDDWAVAEQSADAATLVLDLPARPGYPFSLRVSVTYALSDEGLTISTTALNTGTTALPYGVGYHPWISPGAGPDGAGSLDDCTLQLGAESLVTVDDRLLPTGTTPVSGDMDYREPRSLAGSDLDDAFVNPIREAAGLSWARLKRGDGSTVAIWMDGAAKAWQVCTGNHVGSASEQRSGVAIEPMSCIADAFRTGDDLVTLTPGESHTLVWGIALV</sequence>
<dbReference type="InterPro" id="IPR014718">
    <property type="entry name" value="GH-type_carb-bd"/>
</dbReference>
<dbReference type="GO" id="GO:0033499">
    <property type="term" value="P:galactose catabolic process via UDP-galactose, Leloir pathway"/>
    <property type="evidence" value="ECO:0007669"/>
    <property type="project" value="TreeGrafter"/>
</dbReference>
<dbReference type="Gene3D" id="2.70.98.10">
    <property type="match status" value="1"/>
</dbReference>
<dbReference type="EC" id="5.1.3.3" evidence="1"/>